<dbReference type="InterPro" id="IPR036775">
    <property type="entry name" value="DNA_pol_Y-fam_lit_finger_sf"/>
</dbReference>
<evidence type="ECO:0000256" key="1">
    <source>
        <dbReference type="ARBA" id="ARBA00010945"/>
    </source>
</evidence>
<dbReference type="InterPro" id="IPR050116">
    <property type="entry name" value="DNA_polymerase-Y"/>
</dbReference>
<evidence type="ECO:0000256" key="4">
    <source>
        <dbReference type="SAM" id="MobiDB-lite"/>
    </source>
</evidence>
<dbReference type="GO" id="GO:0003887">
    <property type="term" value="F:DNA-directed DNA polymerase activity"/>
    <property type="evidence" value="ECO:0007669"/>
    <property type="project" value="UniProtKB-EC"/>
</dbReference>
<dbReference type="EC" id="2.7.7.7" evidence="6"/>
<evidence type="ECO:0000256" key="3">
    <source>
        <dbReference type="ARBA" id="ARBA00049244"/>
    </source>
</evidence>
<dbReference type="RefSeq" id="WP_253647354.1">
    <property type="nucleotide sequence ID" value="NZ_BAAAMO010000002.1"/>
</dbReference>
<dbReference type="InterPro" id="IPR043128">
    <property type="entry name" value="Rev_trsase/Diguanyl_cyclase"/>
</dbReference>
<dbReference type="PANTHER" id="PTHR11076:SF33">
    <property type="entry name" value="DNA POLYMERASE KAPPA"/>
    <property type="match status" value="1"/>
</dbReference>
<keyword evidence="7" id="KW-1185">Reference proteome</keyword>
<evidence type="ECO:0000259" key="5">
    <source>
        <dbReference type="PROSITE" id="PS50173"/>
    </source>
</evidence>
<dbReference type="SUPFAM" id="SSF100879">
    <property type="entry name" value="Lesion bypass DNA polymerase (Y-family), little finger domain"/>
    <property type="match status" value="1"/>
</dbReference>
<dbReference type="Gene3D" id="3.30.1490.100">
    <property type="entry name" value="DNA polymerase, Y-family, little finger domain"/>
    <property type="match status" value="1"/>
</dbReference>
<comment type="similarity">
    <text evidence="1">Belongs to the DNA polymerase type-Y family.</text>
</comment>
<dbReference type="NCBIfam" id="NF002883">
    <property type="entry name" value="PRK03352.1"/>
    <property type="match status" value="1"/>
</dbReference>
<dbReference type="InterPro" id="IPR017961">
    <property type="entry name" value="DNA_pol_Y-fam_little_finger"/>
</dbReference>
<dbReference type="InterPro" id="IPR024728">
    <property type="entry name" value="PolY_HhH_motif"/>
</dbReference>
<evidence type="ECO:0000313" key="7">
    <source>
        <dbReference type="Proteomes" id="UP001597068"/>
    </source>
</evidence>
<comment type="caution">
    <text evidence="6">The sequence shown here is derived from an EMBL/GenBank/DDBJ whole genome shotgun (WGS) entry which is preliminary data.</text>
</comment>
<evidence type="ECO:0000313" key="6">
    <source>
        <dbReference type="EMBL" id="MFD0924629.1"/>
    </source>
</evidence>
<dbReference type="InterPro" id="IPR001126">
    <property type="entry name" value="UmuC"/>
</dbReference>
<evidence type="ECO:0000256" key="2">
    <source>
        <dbReference type="ARBA" id="ARBA00025589"/>
    </source>
</evidence>
<keyword evidence="6" id="KW-0548">Nucleotidyltransferase</keyword>
<dbReference type="Gene3D" id="3.30.70.270">
    <property type="match status" value="1"/>
</dbReference>
<dbReference type="Gene3D" id="3.40.1170.60">
    <property type="match status" value="1"/>
</dbReference>
<gene>
    <name evidence="6" type="ORF">ACFQ04_02650</name>
</gene>
<proteinExistence type="inferred from homology"/>
<protein>
    <submittedName>
        <fullName evidence="6">DNA polymerase IV</fullName>
        <ecNumber evidence="6">2.7.7.7</ecNumber>
    </submittedName>
</protein>
<feature type="region of interest" description="Disordered" evidence="4">
    <location>
        <begin position="1"/>
        <end position="31"/>
    </location>
</feature>
<comment type="catalytic activity">
    <reaction evidence="3">
        <text>DNA(n) + a 2'-deoxyribonucleoside 5'-triphosphate = DNA(n+1) + diphosphate</text>
        <dbReference type="Rhea" id="RHEA:22508"/>
        <dbReference type="Rhea" id="RHEA-COMP:17339"/>
        <dbReference type="Rhea" id="RHEA-COMP:17340"/>
        <dbReference type="ChEBI" id="CHEBI:33019"/>
        <dbReference type="ChEBI" id="CHEBI:61560"/>
        <dbReference type="ChEBI" id="CHEBI:173112"/>
        <dbReference type="EC" id="2.7.7.7"/>
    </reaction>
</comment>
<dbReference type="Pfam" id="PF00817">
    <property type="entry name" value="IMS"/>
    <property type="match status" value="1"/>
</dbReference>
<dbReference type="PROSITE" id="PS50173">
    <property type="entry name" value="UMUC"/>
    <property type="match status" value="1"/>
</dbReference>
<keyword evidence="6" id="KW-0808">Transferase</keyword>
<dbReference type="InterPro" id="IPR022880">
    <property type="entry name" value="DNApol_IV"/>
</dbReference>
<dbReference type="Pfam" id="PF11799">
    <property type="entry name" value="IMS_C"/>
    <property type="match status" value="1"/>
</dbReference>
<organism evidence="6 7">
    <name type="scientific">Williamsia deligens</name>
    <dbReference type="NCBI Taxonomy" id="321325"/>
    <lineage>
        <taxon>Bacteria</taxon>
        <taxon>Bacillati</taxon>
        <taxon>Actinomycetota</taxon>
        <taxon>Actinomycetes</taxon>
        <taxon>Mycobacteriales</taxon>
        <taxon>Nocardiaceae</taxon>
        <taxon>Williamsia</taxon>
    </lineage>
</organism>
<name>A0ABW3G7D5_9NOCA</name>
<sequence>MHAGGDEVHVTTADPDVSGDPPAPVTGDPPAHRHRWILHVDLDQFQVSVERQRAPELVGVPVIVGGTGDPQAPRTVVTCASYEARDVGVRAGMPLRAAHRKLPDAVYLPTDHAAYDVASEQVMSVLRGLGHPVEVWGWDEAYLGADVDDPHALAATVIKRIRDETGLTCAVGISDNKQRAKMATNFAKAQAPGTDRVDILTAQTWMDRMGHRPCRELWSVGPKTAQKLTALGIDTVADLAATPRDDLIATFGPHQGTWLNVLARGGGDPTITAEPYVARSHSKVQTFPVDVTDVDELHRRAEELTSDVLALVLAEGRVVTRVAVTVRTATFFTRTKSRKLPTTTTHLADIEPSVHTLLDRFELDRPVRLLGVRLELVVDD</sequence>
<accession>A0ABW3G7D5</accession>
<dbReference type="CDD" id="cd03586">
    <property type="entry name" value="PolY_Pol_IV_kappa"/>
    <property type="match status" value="1"/>
</dbReference>
<feature type="domain" description="UmuC" evidence="5">
    <location>
        <begin position="37"/>
        <end position="221"/>
    </location>
</feature>
<dbReference type="Gene3D" id="1.10.150.20">
    <property type="entry name" value="5' to 3' exonuclease, C-terminal subdomain"/>
    <property type="match status" value="1"/>
</dbReference>
<reference evidence="7" key="1">
    <citation type="journal article" date="2019" name="Int. J. Syst. Evol. Microbiol.">
        <title>The Global Catalogue of Microorganisms (GCM) 10K type strain sequencing project: providing services to taxonomists for standard genome sequencing and annotation.</title>
        <authorList>
            <consortium name="The Broad Institute Genomics Platform"/>
            <consortium name="The Broad Institute Genome Sequencing Center for Infectious Disease"/>
            <person name="Wu L."/>
            <person name="Ma J."/>
        </authorList>
    </citation>
    <scope>NUCLEOTIDE SEQUENCE [LARGE SCALE GENOMIC DNA]</scope>
    <source>
        <strain evidence="7">CCUG 50873</strain>
    </source>
</reference>
<dbReference type="EMBL" id="JBHTIL010000001">
    <property type="protein sequence ID" value="MFD0924629.1"/>
    <property type="molecule type" value="Genomic_DNA"/>
</dbReference>
<dbReference type="Proteomes" id="UP001597068">
    <property type="component" value="Unassembled WGS sequence"/>
</dbReference>
<dbReference type="PANTHER" id="PTHR11076">
    <property type="entry name" value="DNA REPAIR POLYMERASE UMUC / TRANSFERASE FAMILY MEMBER"/>
    <property type="match status" value="1"/>
</dbReference>
<dbReference type="Pfam" id="PF11798">
    <property type="entry name" value="IMS_HHH"/>
    <property type="match status" value="1"/>
</dbReference>
<dbReference type="InterPro" id="IPR043502">
    <property type="entry name" value="DNA/RNA_pol_sf"/>
</dbReference>
<comment type="function">
    <text evidence="2">Poorly processive, error-prone DNA polymerase involved in untargeted mutagenesis. Copies undamaged DNA at stalled replication forks, which arise in vivo from mismatched or misaligned primer ends. These misaligned primers can be extended by PolIV. Exhibits no 3'-5' exonuclease (proofreading) activity. May be involved in translesional synthesis, in conjunction with the beta clamp from PolIII.</text>
</comment>
<dbReference type="SUPFAM" id="SSF56672">
    <property type="entry name" value="DNA/RNA polymerases"/>
    <property type="match status" value="1"/>
</dbReference>